<feature type="compositionally biased region" description="Basic residues" evidence="15">
    <location>
        <begin position="942"/>
        <end position="960"/>
    </location>
</feature>
<feature type="compositionally biased region" description="Polar residues" evidence="15">
    <location>
        <begin position="89"/>
        <end position="111"/>
    </location>
</feature>
<evidence type="ECO:0000259" key="16">
    <source>
        <dbReference type="PROSITE" id="PS51192"/>
    </source>
</evidence>
<comment type="subunit">
    <text evidence="4 14">Interacts with the MHF histone-fold complex to form the FANCM-MHF complex.</text>
</comment>
<organism evidence="18 19">
    <name type="scientific">Purpureocillium lavendulum</name>
    <dbReference type="NCBI Taxonomy" id="1247861"/>
    <lineage>
        <taxon>Eukaryota</taxon>
        <taxon>Fungi</taxon>
        <taxon>Dikarya</taxon>
        <taxon>Ascomycota</taxon>
        <taxon>Pezizomycotina</taxon>
        <taxon>Sordariomycetes</taxon>
        <taxon>Hypocreomycetidae</taxon>
        <taxon>Hypocreales</taxon>
        <taxon>Ophiocordycipitaceae</taxon>
        <taxon>Purpureocillium</taxon>
    </lineage>
</organism>
<dbReference type="SMART" id="SM00487">
    <property type="entry name" value="DEXDc"/>
    <property type="match status" value="1"/>
</dbReference>
<dbReference type="GO" id="GO:0000400">
    <property type="term" value="F:four-way junction DNA binding"/>
    <property type="evidence" value="ECO:0007669"/>
    <property type="project" value="TreeGrafter"/>
</dbReference>
<evidence type="ECO:0000256" key="15">
    <source>
        <dbReference type="SAM" id="MobiDB-lite"/>
    </source>
</evidence>
<comment type="similarity">
    <text evidence="3 14">Belongs to the DEAD box helicase family. DEAH subfamily. FANCM sub-subfamily.</text>
</comment>
<evidence type="ECO:0000256" key="4">
    <source>
        <dbReference type="ARBA" id="ARBA00011390"/>
    </source>
</evidence>
<feature type="compositionally biased region" description="Basic residues" evidence="15">
    <location>
        <begin position="885"/>
        <end position="899"/>
    </location>
</feature>
<protein>
    <recommendedName>
        <fullName evidence="14">ATP-dependent DNA helicase</fullName>
        <ecNumber evidence="14">3.6.4.12</ecNumber>
    </recommendedName>
</protein>
<evidence type="ECO:0000256" key="5">
    <source>
        <dbReference type="ARBA" id="ARBA00022741"/>
    </source>
</evidence>
<dbReference type="CDD" id="cd18033">
    <property type="entry name" value="DEXDc_FANCM"/>
    <property type="match status" value="1"/>
</dbReference>
<evidence type="ECO:0000256" key="14">
    <source>
        <dbReference type="RuleBase" id="RU367027"/>
    </source>
</evidence>
<gene>
    <name evidence="18" type="ORF">O9K51_00765</name>
</gene>
<dbReference type="InterPro" id="IPR014001">
    <property type="entry name" value="Helicase_ATP-bd"/>
</dbReference>
<evidence type="ECO:0000313" key="19">
    <source>
        <dbReference type="Proteomes" id="UP001163105"/>
    </source>
</evidence>
<keyword evidence="19" id="KW-1185">Reference proteome</keyword>
<feature type="compositionally biased region" description="Acidic residues" evidence="15">
    <location>
        <begin position="906"/>
        <end position="921"/>
    </location>
</feature>
<evidence type="ECO:0000256" key="13">
    <source>
        <dbReference type="ARBA" id="ARBA00047995"/>
    </source>
</evidence>
<accession>A0AB34G4N1</accession>
<feature type="region of interest" description="Disordered" evidence="15">
    <location>
        <begin position="1"/>
        <end position="131"/>
    </location>
</feature>
<dbReference type="FunFam" id="3.40.50.300:FF:001992">
    <property type="entry name" value="ATP-dependent RNA helicase, putative"/>
    <property type="match status" value="1"/>
</dbReference>
<keyword evidence="7" id="KW-0378">Hydrolase</keyword>
<dbReference type="Gene3D" id="3.40.50.300">
    <property type="entry name" value="P-loop containing nucleotide triphosphate hydrolases"/>
    <property type="match status" value="2"/>
</dbReference>
<dbReference type="AlphaFoldDB" id="A0AB34G4N1"/>
<evidence type="ECO:0000256" key="8">
    <source>
        <dbReference type="ARBA" id="ARBA00022806"/>
    </source>
</evidence>
<keyword evidence="8" id="KW-0347">Helicase</keyword>
<feature type="compositionally biased region" description="Acidic residues" evidence="15">
    <location>
        <begin position="930"/>
        <end position="939"/>
    </location>
</feature>
<evidence type="ECO:0000256" key="1">
    <source>
        <dbReference type="ARBA" id="ARBA00003813"/>
    </source>
</evidence>
<evidence type="ECO:0000256" key="12">
    <source>
        <dbReference type="ARBA" id="ARBA00023242"/>
    </source>
</evidence>
<dbReference type="EMBL" id="JAQHRD010000001">
    <property type="protein sequence ID" value="KAJ6445998.1"/>
    <property type="molecule type" value="Genomic_DNA"/>
</dbReference>
<keyword evidence="9" id="KW-0067">ATP-binding</keyword>
<proteinExistence type="inferred from homology"/>
<dbReference type="InterPro" id="IPR002464">
    <property type="entry name" value="DNA/RNA_helicase_DEAH_CS"/>
</dbReference>
<evidence type="ECO:0000256" key="7">
    <source>
        <dbReference type="ARBA" id="ARBA00022801"/>
    </source>
</evidence>
<feature type="compositionally biased region" description="Acidic residues" evidence="15">
    <location>
        <begin position="1"/>
        <end position="17"/>
    </location>
</feature>
<comment type="function">
    <text evidence="1 14">ATP-dependent DNA helicase involved in DNA damage repair by homologous recombination and in genome maintenance. Capable of unwinding D-loops. Plays a role in limiting crossover recombinants during mitotic DNA double-strand break (DSB) repair. Component of a FANCM-MHF complex which promotes gene conversion at blocked replication forks, probably by reversal of the stalled fork.</text>
</comment>
<feature type="region of interest" description="Disordered" evidence="15">
    <location>
        <begin position="857"/>
        <end position="1088"/>
    </location>
</feature>
<dbReference type="Pfam" id="PF04851">
    <property type="entry name" value="ResIII"/>
    <property type="match status" value="1"/>
</dbReference>
<dbReference type="InterPro" id="IPR006935">
    <property type="entry name" value="Helicase/UvrB_N"/>
</dbReference>
<dbReference type="GO" id="GO:0005634">
    <property type="term" value="C:nucleus"/>
    <property type="evidence" value="ECO:0007669"/>
    <property type="project" value="UniProtKB-SubCell"/>
</dbReference>
<dbReference type="GO" id="GO:0045003">
    <property type="term" value="P:double-strand break repair via synthesis-dependent strand annealing"/>
    <property type="evidence" value="ECO:0007669"/>
    <property type="project" value="TreeGrafter"/>
</dbReference>
<keyword evidence="5" id="KW-0547">Nucleotide-binding</keyword>
<feature type="compositionally biased region" description="Low complexity" evidence="15">
    <location>
        <begin position="1007"/>
        <end position="1019"/>
    </location>
</feature>
<dbReference type="Gene3D" id="1.20.1320.20">
    <property type="entry name" value="hef helicase domain"/>
    <property type="match status" value="1"/>
</dbReference>
<comment type="catalytic activity">
    <reaction evidence="13 14">
        <text>ATP + H2O = ADP + phosphate + H(+)</text>
        <dbReference type="Rhea" id="RHEA:13065"/>
        <dbReference type="ChEBI" id="CHEBI:15377"/>
        <dbReference type="ChEBI" id="CHEBI:15378"/>
        <dbReference type="ChEBI" id="CHEBI:30616"/>
        <dbReference type="ChEBI" id="CHEBI:43474"/>
        <dbReference type="ChEBI" id="CHEBI:456216"/>
        <dbReference type="EC" id="3.6.4.12"/>
    </reaction>
</comment>
<dbReference type="PROSITE" id="PS00690">
    <property type="entry name" value="DEAH_ATP_HELICASE"/>
    <property type="match status" value="1"/>
</dbReference>
<dbReference type="SMART" id="SM00490">
    <property type="entry name" value="HELICc"/>
    <property type="match status" value="1"/>
</dbReference>
<dbReference type="PROSITE" id="PS51192">
    <property type="entry name" value="HELICASE_ATP_BIND_1"/>
    <property type="match status" value="1"/>
</dbReference>
<sequence length="1088" mass="121804">MSDDEFDDDLADEDFIDAFEQATSSEAKKDALQESASGTNIGRPAAGRQSKDATAALELQDLPSDAFSSPEPPQRRQPNASAPRGQGPSGQAQRTGLARSNSSTFRQTTLWGTDAVERPTQPSQPSSARVYRVDLPREEPSHHALDLDAMRTWVYPTNLGAIRDYQYSIVKNSLFNNTLVALPTGLGKTFIAATVMLNFYRWTTSAKIVFVAPTKPLVAQQVDACYNIAGIPRSETTLLTGDIAPALRVDEWQTKRVFFMTPQTLLNDLSHGYADPKSIGLLVIDEAHRAVGEYAYAKVTKLIRRFSKSFRVLALTATPGSKVETVQEVIDNLGISHCEIRTEESIDIRQYVHQRNIDPMILDPSDEMNLVSELFTEALKPLVDKLSSQNIYYGRNPMALTAYGLMQAQKEWFASRGQHANQGIQFMMRAIFSVLTGLAHSIKLLNFHGIKPFYDNLVDFRSEQEDKGEKGSKYKRQLIDHPSFRDMMDKIGMWMRTDGFVGHPKLTALADCVLNHFMDRGEASGTRVIVFSEYRDSAEDIVRMFNKHRPLIKASVFVGQADGKRGEGMKQAQQIATIDRFKRGEFNVLVATSIGEEGLDIGQVDLIVCYDASASPIRMLQRMGRTGRKRAGNIVLLLMRGKEEDQFAKSKDNYEKMQQLICEGSRFAFRADLSTRIVPREIRPEVDKRHVDIPVENTQDPSLPEPKKRRAPPGKKKPPKKFHMPDGVETGFQTLSHFMNPGGKKPKAKPQRNKEVDDVVEIPDLESVVLSAEGTRELDRAYRDLPFNHSMVEEADMPNMTAHPKLQRRLQPVIRVKHGTHTKRCVKALATMGLKPQSLVRPCRTVDTSNYLEIPVRPFVNSDGEEEREDTPDATVTIQEETRHRTATKSTKQKRKRTAKTPSLVDSEEEEVNEENDEDENLTLVVFDDHDGDDSEDEPGLPKRKRGRPKKAGKARRPKKGGINSDEVGDDCERDSDVMDTDGSDDGADLLDFVVADGQATSSMMDSQATSPTSPSTQETPRKRPPKPFFVPTRIPATQESEDIPDVATLVGTKRKESEQDSDNESDDMAARRPARGRRRLVDSDTDE</sequence>
<feature type="compositionally biased region" description="Basic residues" evidence="15">
    <location>
        <begin position="707"/>
        <end position="722"/>
    </location>
</feature>
<evidence type="ECO:0000256" key="11">
    <source>
        <dbReference type="ARBA" id="ARBA00023204"/>
    </source>
</evidence>
<dbReference type="InterPro" id="IPR027417">
    <property type="entry name" value="P-loop_NTPase"/>
</dbReference>
<evidence type="ECO:0000256" key="10">
    <source>
        <dbReference type="ARBA" id="ARBA00023125"/>
    </source>
</evidence>
<evidence type="ECO:0000256" key="6">
    <source>
        <dbReference type="ARBA" id="ARBA00022763"/>
    </source>
</evidence>
<dbReference type="InterPro" id="IPR001650">
    <property type="entry name" value="Helicase_C-like"/>
</dbReference>
<feature type="domain" description="Helicase C-terminal" evidence="17">
    <location>
        <begin position="513"/>
        <end position="673"/>
    </location>
</feature>
<dbReference type="EC" id="3.6.4.12" evidence="14"/>
<keyword evidence="11" id="KW-0234">DNA repair</keyword>
<evidence type="ECO:0000256" key="2">
    <source>
        <dbReference type="ARBA" id="ARBA00004123"/>
    </source>
</evidence>
<dbReference type="GO" id="GO:0036297">
    <property type="term" value="P:interstrand cross-link repair"/>
    <property type="evidence" value="ECO:0007669"/>
    <property type="project" value="UniProtKB-ARBA"/>
</dbReference>
<dbReference type="PANTHER" id="PTHR14025">
    <property type="entry name" value="FANCONI ANEMIA GROUP M FANCM FAMILY MEMBER"/>
    <property type="match status" value="1"/>
</dbReference>
<evidence type="ECO:0000259" key="17">
    <source>
        <dbReference type="PROSITE" id="PS51194"/>
    </source>
</evidence>
<comment type="caution">
    <text evidence="18">The sequence shown here is derived from an EMBL/GenBank/DDBJ whole genome shotgun (WGS) entry which is preliminary data.</text>
</comment>
<feature type="compositionally biased region" description="Acidic residues" evidence="15">
    <location>
        <begin position="967"/>
        <end position="989"/>
    </location>
</feature>
<dbReference type="CDD" id="cd12091">
    <property type="entry name" value="FANCM_ID"/>
    <property type="match status" value="1"/>
</dbReference>
<dbReference type="GO" id="GO:0005524">
    <property type="term" value="F:ATP binding"/>
    <property type="evidence" value="ECO:0007669"/>
    <property type="project" value="UniProtKB-UniRule"/>
</dbReference>
<dbReference type="PANTHER" id="PTHR14025:SF20">
    <property type="entry name" value="FANCONI ANEMIA GROUP M PROTEIN"/>
    <property type="match status" value="1"/>
</dbReference>
<dbReference type="SUPFAM" id="SSF52540">
    <property type="entry name" value="P-loop containing nucleoside triphosphate hydrolases"/>
    <property type="match status" value="1"/>
</dbReference>
<dbReference type="FunFam" id="3.40.50.300:FF:000861">
    <property type="entry name" value="Fanconi anemia, complementation group M"/>
    <property type="match status" value="1"/>
</dbReference>
<feature type="compositionally biased region" description="Acidic residues" evidence="15">
    <location>
        <begin position="863"/>
        <end position="872"/>
    </location>
</feature>
<feature type="region of interest" description="Disordered" evidence="15">
    <location>
        <begin position="688"/>
        <end position="728"/>
    </location>
</feature>
<evidence type="ECO:0000313" key="18">
    <source>
        <dbReference type="EMBL" id="KAJ6445998.1"/>
    </source>
</evidence>
<keyword evidence="12" id="KW-0539">Nucleus</keyword>
<feature type="domain" description="Helicase ATP-binding" evidence="16">
    <location>
        <begin position="169"/>
        <end position="337"/>
    </location>
</feature>
<dbReference type="GO" id="GO:0016787">
    <property type="term" value="F:hydrolase activity"/>
    <property type="evidence" value="ECO:0007669"/>
    <property type="project" value="UniProtKB-KW"/>
</dbReference>
<dbReference type="Pfam" id="PF00271">
    <property type="entry name" value="Helicase_C"/>
    <property type="match status" value="1"/>
</dbReference>
<dbReference type="GO" id="GO:0043138">
    <property type="term" value="F:3'-5' DNA helicase activity"/>
    <property type="evidence" value="ECO:0007669"/>
    <property type="project" value="InterPro"/>
</dbReference>
<dbReference type="CDD" id="cd18801">
    <property type="entry name" value="SF2_C_FANCM_Hef"/>
    <property type="match status" value="1"/>
</dbReference>
<dbReference type="InterPro" id="IPR044749">
    <property type="entry name" value="FANCM_DEXDc"/>
</dbReference>
<dbReference type="PROSITE" id="PS51194">
    <property type="entry name" value="HELICASE_CTER"/>
    <property type="match status" value="1"/>
</dbReference>
<dbReference type="GO" id="GO:0009378">
    <property type="term" value="F:four-way junction helicase activity"/>
    <property type="evidence" value="ECO:0007669"/>
    <property type="project" value="TreeGrafter"/>
</dbReference>
<keyword evidence="6" id="KW-0227">DNA damage</keyword>
<name>A0AB34G4N1_9HYPO</name>
<dbReference type="Proteomes" id="UP001163105">
    <property type="component" value="Unassembled WGS sequence"/>
</dbReference>
<evidence type="ECO:0000256" key="3">
    <source>
        <dbReference type="ARBA" id="ARBA00009889"/>
    </source>
</evidence>
<evidence type="ECO:0000256" key="9">
    <source>
        <dbReference type="ARBA" id="ARBA00022840"/>
    </source>
</evidence>
<dbReference type="InterPro" id="IPR039686">
    <property type="entry name" value="FANCM/Mph1-like_ID"/>
</dbReference>
<keyword evidence="10" id="KW-0238">DNA-binding</keyword>
<comment type="subcellular location">
    <subcellularLocation>
        <location evidence="2 14">Nucleus</location>
    </subcellularLocation>
</comment>
<reference evidence="18" key="1">
    <citation type="submission" date="2023-01" db="EMBL/GenBank/DDBJ databases">
        <title>The growth and conidiation of Purpureocillium lavendulum are regulated by nitrogen source and histone H3K14 acetylation.</title>
        <authorList>
            <person name="Tang P."/>
            <person name="Han J."/>
            <person name="Zhang C."/>
            <person name="Tang P."/>
            <person name="Qi F."/>
            <person name="Zhang K."/>
            <person name="Liang L."/>
        </authorList>
    </citation>
    <scope>NUCLEOTIDE SEQUENCE</scope>
    <source>
        <strain evidence="18">YMF1.00683</strain>
    </source>
</reference>